<dbReference type="GO" id="GO:0005524">
    <property type="term" value="F:ATP binding"/>
    <property type="evidence" value="ECO:0007669"/>
    <property type="project" value="UniProtKB-KW"/>
</dbReference>
<evidence type="ECO:0000256" key="5">
    <source>
        <dbReference type="ARBA" id="ARBA00022840"/>
    </source>
</evidence>
<dbReference type="Proteomes" id="UP001576774">
    <property type="component" value="Unassembled WGS sequence"/>
</dbReference>
<dbReference type="Gene3D" id="3.40.50.300">
    <property type="entry name" value="P-loop containing nucleotide triphosphate hydrolases"/>
    <property type="match status" value="1"/>
</dbReference>
<dbReference type="SUPFAM" id="SSF52540">
    <property type="entry name" value="P-loop containing nucleoside triphosphate hydrolases"/>
    <property type="match status" value="1"/>
</dbReference>
<evidence type="ECO:0000259" key="10">
    <source>
        <dbReference type="PROSITE" id="PS50893"/>
    </source>
</evidence>
<dbReference type="InterPro" id="IPR050835">
    <property type="entry name" value="ABC_transporter_sub-D"/>
</dbReference>
<dbReference type="SMART" id="SM00382">
    <property type="entry name" value="AAA"/>
    <property type="match status" value="1"/>
</dbReference>
<dbReference type="RefSeq" id="WP_413268523.1">
    <property type="nucleotide sequence ID" value="NZ_JBHFNQ010000005.1"/>
</dbReference>
<gene>
    <name evidence="12" type="ORF">ACE1CC_00545</name>
</gene>
<keyword evidence="7 9" id="KW-0472">Membrane</keyword>
<dbReference type="PROSITE" id="PS50929">
    <property type="entry name" value="ABC_TM1F"/>
    <property type="match status" value="1"/>
</dbReference>
<evidence type="ECO:0000259" key="11">
    <source>
        <dbReference type="PROSITE" id="PS50929"/>
    </source>
</evidence>
<sequence>MQTQALNNQPQKNTSSGFFKFWEDVRAIAQPYWYPTEAEGRVFSDVIRSWGMLILMILLILGLVGLTAFNSYWNRYVINIVIEERNLSKYIDTLWVSTLGIVLVTILVAFSRFIRKKIALDWYKWLNNHILGKYLSNQAYYQINYKSALDNPDQRIAQEIEPITKYFLSFSATFLEKVLEMITFLIIMWSISPIITIILIIYTIAGNFIAIYLNQEMNNINQEELKFRADYNYCLTHIRNHAESIAFFQGETEESKIIQRRFSNVVSTIERRLNWERNQDAFNRAYQSAITVFSMFILTPLFITDKIDFGEIQQASLCSFLFSNALGQLISEFGSSGRFSSYAERLSELSNALESVSQKPQNVSTIKTLEDNRLGFENLTLQTPDYEQVIVEKLSLSVPPGEGLLIVGPSGRGKSSLLRAIAGLWNAGTGRLVRPPLEEMLFLPQRPYIILGTLREQLLYPNTDREMSDRELESVLEQVNLQNLLPRIQGFDKEVPWENILSLGEQQRIAFARILITSPRFTILDEATSALDLKNEGNLYQQLQETETTFISVGHRESLFNYHKWVLELGENSQWQLISISDYQKQKAKTTNPKSNGTSNGNTVLTR</sequence>
<feature type="transmembrane region" description="Helical" evidence="9">
    <location>
        <begin position="50"/>
        <end position="73"/>
    </location>
</feature>
<keyword evidence="13" id="KW-1185">Reference proteome</keyword>
<feature type="domain" description="ABC transporter" evidence="10">
    <location>
        <begin position="374"/>
        <end position="596"/>
    </location>
</feature>
<evidence type="ECO:0000313" key="12">
    <source>
        <dbReference type="EMBL" id="MFB2875358.1"/>
    </source>
</evidence>
<dbReference type="InterPro" id="IPR036640">
    <property type="entry name" value="ABC1_TM_sf"/>
</dbReference>
<feature type="domain" description="ABC transmembrane type-1" evidence="11">
    <location>
        <begin position="54"/>
        <end position="338"/>
    </location>
</feature>
<dbReference type="Pfam" id="PF06472">
    <property type="entry name" value="ABC_membrane_2"/>
    <property type="match status" value="1"/>
</dbReference>
<evidence type="ECO:0000256" key="2">
    <source>
        <dbReference type="ARBA" id="ARBA00022448"/>
    </source>
</evidence>
<keyword evidence="2" id="KW-0813">Transport</keyword>
<dbReference type="CDD" id="cd03223">
    <property type="entry name" value="ABCD_peroxisomal_ALDP"/>
    <property type="match status" value="1"/>
</dbReference>
<evidence type="ECO:0000256" key="4">
    <source>
        <dbReference type="ARBA" id="ARBA00022741"/>
    </source>
</evidence>
<keyword evidence="4" id="KW-0547">Nucleotide-binding</keyword>
<evidence type="ECO:0000256" key="7">
    <source>
        <dbReference type="ARBA" id="ARBA00023136"/>
    </source>
</evidence>
<accession>A0ABV4WXV7</accession>
<feature type="region of interest" description="Disordered" evidence="8">
    <location>
        <begin position="588"/>
        <end position="607"/>
    </location>
</feature>
<proteinExistence type="predicted"/>
<evidence type="ECO:0000313" key="13">
    <source>
        <dbReference type="Proteomes" id="UP001576774"/>
    </source>
</evidence>
<dbReference type="Pfam" id="PF00005">
    <property type="entry name" value="ABC_tran"/>
    <property type="match status" value="1"/>
</dbReference>
<dbReference type="InterPro" id="IPR027417">
    <property type="entry name" value="P-loop_NTPase"/>
</dbReference>
<keyword evidence="6 9" id="KW-1133">Transmembrane helix</keyword>
<name>A0ABV4WXV7_9CYAN</name>
<dbReference type="PROSITE" id="PS50893">
    <property type="entry name" value="ABC_TRANSPORTER_2"/>
    <property type="match status" value="1"/>
</dbReference>
<dbReference type="PANTHER" id="PTHR11384">
    <property type="entry name" value="ATP-BINDING CASSETTE, SUB-FAMILY D MEMBER"/>
    <property type="match status" value="1"/>
</dbReference>
<feature type="transmembrane region" description="Helical" evidence="9">
    <location>
        <begin position="184"/>
        <end position="213"/>
    </location>
</feature>
<dbReference type="SUPFAM" id="SSF90123">
    <property type="entry name" value="ABC transporter transmembrane region"/>
    <property type="match status" value="1"/>
</dbReference>
<evidence type="ECO:0000256" key="9">
    <source>
        <dbReference type="SAM" id="Phobius"/>
    </source>
</evidence>
<evidence type="ECO:0000256" key="8">
    <source>
        <dbReference type="SAM" id="MobiDB-lite"/>
    </source>
</evidence>
<organism evidence="12 13">
    <name type="scientific">Floridaenema aerugineum BLCC-F46</name>
    <dbReference type="NCBI Taxonomy" id="3153654"/>
    <lineage>
        <taxon>Bacteria</taxon>
        <taxon>Bacillati</taxon>
        <taxon>Cyanobacteriota</taxon>
        <taxon>Cyanophyceae</taxon>
        <taxon>Oscillatoriophycideae</taxon>
        <taxon>Aerosakkonematales</taxon>
        <taxon>Aerosakkonemataceae</taxon>
        <taxon>Floridanema</taxon>
        <taxon>Floridanema aerugineum</taxon>
    </lineage>
</organism>
<dbReference type="InterPro" id="IPR003439">
    <property type="entry name" value="ABC_transporter-like_ATP-bd"/>
</dbReference>
<dbReference type="InterPro" id="IPR003593">
    <property type="entry name" value="AAA+_ATPase"/>
</dbReference>
<comment type="caution">
    <text evidence="12">The sequence shown here is derived from an EMBL/GenBank/DDBJ whole genome shotgun (WGS) entry which is preliminary data.</text>
</comment>
<keyword evidence="3 9" id="KW-0812">Transmembrane</keyword>
<dbReference type="Gene3D" id="1.20.1560.10">
    <property type="entry name" value="ABC transporter type 1, transmembrane domain"/>
    <property type="match status" value="1"/>
</dbReference>
<feature type="transmembrane region" description="Helical" evidence="9">
    <location>
        <begin position="93"/>
        <end position="114"/>
    </location>
</feature>
<keyword evidence="5 12" id="KW-0067">ATP-binding</keyword>
<protein>
    <submittedName>
        <fullName evidence="12">ABC transporter ATP-binding protein/permease</fullName>
    </submittedName>
</protein>
<dbReference type="InterPro" id="IPR011527">
    <property type="entry name" value="ABC1_TM_dom"/>
</dbReference>
<dbReference type="PROSITE" id="PS00211">
    <property type="entry name" value="ABC_TRANSPORTER_1"/>
    <property type="match status" value="1"/>
</dbReference>
<dbReference type="PANTHER" id="PTHR11384:SF59">
    <property type="entry name" value="LYSOSOMAL COBALAMIN TRANSPORTER ABCD4"/>
    <property type="match status" value="1"/>
</dbReference>
<evidence type="ECO:0000256" key="6">
    <source>
        <dbReference type="ARBA" id="ARBA00022989"/>
    </source>
</evidence>
<dbReference type="InterPro" id="IPR017871">
    <property type="entry name" value="ABC_transporter-like_CS"/>
</dbReference>
<evidence type="ECO:0000256" key="3">
    <source>
        <dbReference type="ARBA" id="ARBA00022692"/>
    </source>
</evidence>
<evidence type="ECO:0000256" key="1">
    <source>
        <dbReference type="ARBA" id="ARBA00004651"/>
    </source>
</evidence>
<reference evidence="12 13" key="1">
    <citation type="submission" date="2024-09" db="EMBL/GenBank/DDBJ databases">
        <title>Floridaenema gen nov. (Aerosakkonemataceae, Aerosakkonematales ord. nov., Cyanobacteria) from benthic tropical and subtropical fresh waters, with the description of four new species.</title>
        <authorList>
            <person name="Moretto J.A."/>
            <person name="Berthold D.E."/>
            <person name="Lefler F.W."/>
            <person name="Huang I.-S."/>
            <person name="Laughinghouse H. IV."/>
        </authorList>
    </citation>
    <scope>NUCLEOTIDE SEQUENCE [LARGE SCALE GENOMIC DNA]</scope>
    <source>
        <strain evidence="12 13">BLCC-F46</strain>
    </source>
</reference>
<comment type="subcellular location">
    <subcellularLocation>
        <location evidence="1">Cell membrane</location>
        <topology evidence="1">Multi-pass membrane protein</topology>
    </subcellularLocation>
</comment>
<dbReference type="EMBL" id="JBHFNQ010000005">
    <property type="protein sequence ID" value="MFB2875358.1"/>
    <property type="molecule type" value="Genomic_DNA"/>
</dbReference>